<dbReference type="Gene3D" id="3.40.630.120">
    <property type="match status" value="1"/>
</dbReference>
<dbReference type="Pfam" id="PF18082">
    <property type="entry name" value="NAT_N"/>
    <property type="match status" value="1"/>
</dbReference>
<accession>A0ABQ6K184</accession>
<name>A0ABQ6K184_9MICO</name>
<evidence type="ECO:0000259" key="2">
    <source>
        <dbReference type="Pfam" id="PF18164"/>
    </source>
</evidence>
<dbReference type="InterPro" id="IPR041273">
    <property type="entry name" value="NAT_N"/>
</dbReference>
<evidence type="ECO:0000259" key="1">
    <source>
        <dbReference type="Pfam" id="PF18082"/>
    </source>
</evidence>
<organism evidence="3 4">
    <name type="scientific">Pseudolysinimonas kribbensis</name>
    <dbReference type="NCBI Taxonomy" id="433641"/>
    <lineage>
        <taxon>Bacteria</taxon>
        <taxon>Bacillati</taxon>
        <taxon>Actinomycetota</taxon>
        <taxon>Actinomycetes</taxon>
        <taxon>Micrococcales</taxon>
        <taxon>Microbacteriaceae</taxon>
        <taxon>Pseudolysinimonas</taxon>
    </lineage>
</organism>
<evidence type="ECO:0000313" key="3">
    <source>
        <dbReference type="EMBL" id="GMA94223.1"/>
    </source>
</evidence>
<protein>
    <submittedName>
        <fullName evidence="3">Uncharacterized protein</fullName>
    </submittedName>
</protein>
<evidence type="ECO:0000313" key="4">
    <source>
        <dbReference type="Proteomes" id="UP001157034"/>
    </source>
</evidence>
<gene>
    <name evidence="3" type="ORF">GCM10025881_10470</name>
</gene>
<sequence>MLPLLALLAVADDVRAFHRSRGIPPEISDRSLADLGQQAWVNRRTLGAFGLHTYLWMPVCFGGNLYWLGRLQFNLVRRGDAWAISTHIPEVGPLTPESVDDAFRQAVAFFGRHFADHPTTVLHCSSWLLDPQLAEVLAPESNMVRFQQRWTLEGEGTTPTRMPCSSRSAGAT</sequence>
<dbReference type="Proteomes" id="UP001157034">
    <property type="component" value="Unassembled WGS sequence"/>
</dbReference>
<comment type="caution">
    <text evidence="3">The sequence shown here is derived from an EMBL/GenBank/DDBJ whole genome shotgun (WGS) entry which is preliminary data.</text>
</comment>
<dbReference type="EMBL" id="BSVB01000001">
    <property type="protein sequence ID" value="GMA94223.1"/>
    <property type="molecule type" value="Genomic_DNA"/>
</dbReference>
<proteinExistence type="predicted"/>
<dbReference type="Pfam" id="PF18164">
    <property type="entry name" value="GNAT_C"/>
    <property type="match status" value="1"/>
</dbReference>
<feature type="domain" description="GNAT-like C-terminal" evidence="2">
    <location>
        <begin position="65"/>
        <end position="156"/>
    </location>
</feature>
<keyword evidence="4" id="KW-1185">Reference proteome</keyword>
<feature type="domain" description="N-acyltransferase N-terminal" evidence="1">
    <location>
        <begin position="1"/>
        <end position="61"/>
    </location>
</feature>
<reference evidence="4" key="1">
    <citation type="journal article" date="2019" name="Int. J. Syst. Evol. Microbiol.">
        <title>The Global Catalogue of Microorganisms (GCM) 10K type strain sequencing project: providing services to taxonomists for standard genome sequencing and annotation.</title>
        <authorList>
            <consortium name="The Broad Institute Genomics Platform"/>
            <consortium name="The Broad Institute Genome Sequencing Center for Infectious Disease"/>
            <person name="Wu L."/>
            <person name="Ma J."/>
        </authorList>
    </citation>
    <scope>NUCLEOTIDE SEQUENCE [LARGE SCALE GENOMIC DNA]</scope>
    <source>
        <strain evidence="4">NBRC 108894</strain>
    </source>
</reference>
<dbReference type="InterPro" id="IPR041644">
    <property type="entry name" value="GNAT_C"/>
</dbReference>